<dbReference type="Gene3D" id="4.10.60.10">
    <property type="entry name" value="Zinc finger, CCHC-type"/>
    <property type="match status" value="1"/>
</dbReference>
<comment type="similarity">
    <text evidence="2">Belongs to the CCC1 family.</text>
</comment>
<dbReference type="EMBL" id="BJWL01000018">
    <property type="protein sequence ID" value="GFZ06602.1"/>
    <property type="molecule type" value="Genomic_DNA"/>
</dbReference>
<keyword evidence="9" id="KW-0479">Metal-binding</keyword>
<feature type="region of interest" description="Disordered" evidence="10">
    <location>
        <begin position="59"/>
        <end position="121"/>
    </location>
</feature>
<dbReference type="SUPFAM" id="SSF57756">
    <property type="entry name" value="Retrovirus zinc finger-like domains"/>
    <property type="match status" value="1"/>
</dbReference>
<dbReference type="Pfam" id="PF03732">
    <property type="entry name" value="Retrotrans_gag"/>
    <property type="match status" value="1"/>
</dbReference>
<evidence type="ECO:0000256" key="8">
    <source>
        <dbReference type="ARBA" id="ARBA00044464"/>
    </source>
</evidence>
<evidence type="ECO:0000256" key="11">
    <source>
        <dbReference type="SAM" id="Phobius"/>
    </source>
</evidence>
<keyword evidence="9" id="KW-0862">Zinc</keyword>
<feature type="transmembrane region" description="Helical" evidence="11">
    <location>
        <begin position="510"/>
        <end position="532"/>
    </location>
</feature>
<accession>A0A7J0G7A9</accession>
<evidence type="ECO:0000256" key="3">
    <source>
        <dbReference type="ARBA" id="ARBA00022496"/>
    </source>
</evidence>
<dbReference type="PROSITE" id="PS50158">
    <property type="entry name" value="ZF_CCHC"/>
    <property type="match status" value="1"/>
</dbReference>
<comment type="caution">
    <text evidence="13">The sequence shown here is derived from an EMBL/GenBank/DDBJ whole genome shotgun (WGS) entry which is preliminary data.</text>
</comment>
<evidence type="ECO:0000256" key="5">
    <source>
        <dbReference type="ARBA" id="ARBA00022692"/>
    </source>
</evidence>
<feature type="compositionally biased region" description="Basic and acidic residues" evidence="10">
    <location>
        <begin position="59"/>
        <end position="72"/>
    </location>
</feature>
<evidence type="ECO:0000256" key="2">
    <source>
        <dbReference type="ARBA" id="ARBA00007049"/>
    </source>
</evidence>
<sequence length="625" mass="71242">MANTREGSINEEATGETITRGEFRQFQQETQQILRDLQQAIAALLPREPYHGVAGLHQERQERDHRGYDRGPVHPHRPPVNEDESSEDEAYAHEVFGGGRDQGGRGPRGRGQGNHDQGGRMVGNFESRDYRMKMDLPSFNGNLQIEGFLDWIIEVERFFEYMEIPEEKQVKLVAYKLKGGASAWWDNLQQSRARQRKAPIRTWRRMRRLMEERFLPPDYQQELFRQYQECRQGVRTSEAYTEEFYRLSARNNLPESEDQQIARFVNGLRVVIRDQVSLQTMYSLNEAVTLAKKVESQQNRTNTRSQFSNKEKQPVPSPQSQPVTNSGSQTKAVTTGSTTRQGGNPNPYAKVSGDKCYRCGEPGHRSNTCPKRATVNLVEPVPEEEDGGDDEGDVDPYSYDPNEFQDDEEGEYLGRSLVIQKLLLTPKRVDSSQRHKIFRGRCTINKRNDRKVVLSPLKESSVPKVPKEEGKSSVLLVYNEDEVRQRLEASNAKYKRDKRRERDLLSPVKAAAAVALAFWVVGFMPLVAGSFINDDKVRMGVVMAFMSMELVGFAWFGAVLAGVPTTRAAIRDFLAGWLAMAITFVFTKLVILLKILNYISNSFSLQLPNLRIHHAYREANTVADD</sequence>
<dbReference type="Proteomes" id="UP000585474">
    <property type="component" value="Unassembled WGS sequence"/>
</dbReference>
<feature type="compositionally biased region" description="Polar residues" evidence="10">
    <location>
        <begin position="324"/>
        <end position="344"/>
    </location>
</feature>
<feature type="region of interest" description="Disordered" evidence="10">
    <location>
        <begin position="1"/>
        <end position="23"/>
    </location>
</feature>
<name>A0A7J0G7A9_9ERIC</name>
<keyword evidence="4" id="KW-0926">Vacuole</keyword>
<gene>
    <name evidence="13" type="ORF">Acr_18g0007720</name>
</gene>
<keyword evidence="3" id="KW-0813">Transport</keyword>
<dbReference type="SMART" id="SM00343">
    <property type="entry name" value="ZnF_C2HC"/>
    <property type="match status" value="1"/>
</dbReference>
<protein>
    <recommendedName>
        <fullName evidence="12">CCHC-type domain-containing protein</fullName>
    </recommendedName>
</protein>
<dbReference type="PANTHER" id="PTHR35046">
    <property type="entry name" value="ZINC KNUCKLE (CCHC-TYPE) FAMILY PROTEIN"/>
    <property type="match status" value="1"/>
</dbReference>
<evidence type="ECO:0000256" key="10">
    <source>
        <dbReference type="SAM" id="MobiDB-lite"/>
    </source>
</evidence>
<evidence type="ECO:0000259" key="12">
    <source>
        <dbReference type="PROSITE" id="PS50158"/>
    </source>
</evidence>
<evidence type="ECO:0000256" key="9">
    <source>
        <dbReference type="PROSITE-ProRule" id="PRU00047"/>
    </source>
</evidence>
<dbReference type="Pfam" id="PF01988">
    <property type="entry name" value="VIT1"/>
    <property type="match status" value="1"/>
</dbReference>
<dbReference type="InterPro" id="IPR008217">
    <property type="entry name" value="Ccc1_fam"/>
</dbReference>
<keyword evidence="6 11" id="KW-1133">Transmembrane helix</keyword>
<dbReference type="InterPro" id="IPR005162">
    <property type="entry name" value="Retrotrans_gag_dom"/>
</dbReference>
<proteinExistence type="inferred from homology"/>
<comment type="catalytic activity">
    <reaction evidence="8">
        <text>Fe(2+)(in) = Fe(2+)(out)</text>
        <dbReference type="Rhea" id="RHEA:28486"/>
        <dbReference type="ChEBI" id="CHEBI:29033"/>
    </reaction>
    <physiologicalReaction direction="left-to-right" evidence="8">
        <dbReference type="Rhea" id="RHEA:28487"/>
    </physiologicalReaction>
</comment>
<comment type="subcellular location">
    <subcellularLocation>
        <location evidence="1">Vacuole membrane</location>
        <topology evidence="1">Multi-pass membrane protein</topology>
    </subcellularLocation>
</comment>
<feature type="region of interest" description="Disordered" evidence="10">
    <location>
        <begin position="295"/>
        <end position="408"/>
    </location>
</feature>
<keyword evidence="7 11" id="KW-0472">Membrane</keyword>
<keyword evidence="9" id="KW-0863">Zinc-finger</keyword>
<evidence type="ECO:0000256" key="1">
    <source>
        <dbReference type="ARBA" id="ARBA00004128"/>
    </source>
</evidence>
<dbReference type="GO" id="GO:0030026">
    <property type="term" value="P:intracellular manganese ion homeostasis"/>
    <property type="evidence" value="ECO:0007669"/>
    <property type="project" value="InterPro"/>
</dbReference>
<keyword evidence="3" id="KW-0410">Iron transport</keyword>
<evidence type="ECO:0000256" key="7">
    <source>
        <dbReference type="ARBA" id="ARBA00023136"/>
    </source>
</evidence>
<organism evidence="13 14">
    <name type="scientific">Actinidia rufa</name>
    <dbReference type="NCBI Taxonomy" id="165716"/>
    <lineage>
        <taxon>Eukaryota</taxon>
        <taxon>Viridiplantae</taxon>
        <taxon>Streptophyta</taxon>
        <taxon>Embryophyta</taxon>
        <taxon>Tracheophyta</taxon>
        <taxon>Spermatophyta</taxon>
        <taxon>Magnoliopsida</taxon>
        <taxon>eudicotyledons</taxon>
        <taxon>Gunneridae</taxon>
        <taxon>Pentapetalae</taxon>
        <taxon>asterids</taxon>
        <taxon>Ericales</taxon>
        <taxon>Actinidiaceae</taxon>
        <taxon>Actinidia</taxon>
    </lineage>
</organism>
<dbReference type="GO" id="GO:0005774">
    <property type="term" value="C:vacuolar membrane"/>
    <property type="evidence" value="ECO:0007669"/>
    <property type="project" value="UniProtKB-SubCell"/>
</dbReference>
<dbReference type="InterPro" id="IPR001878">
    <property type="entry name" value="Znf_CCHC"/>
</dbReference>
<feature type="compositionally biased region" description="Polar residues" evidence="10">
    <location>
        <begin position="296"/>
        <end position="308"/>
    </location>
</feature>
<dbReference type="GO" id="GO:0008270">
    <property type="term" value="F:zinc ion binding"/>
    <property type="evidence" value="ECO:0007669"/>
    <property type="project" value="UniProtKB-KW"/>
</dbReference>
<feature type="domain" description="CCHC-type" evidence="12">
    <location>
        <begin position="355"/>
        <end position="371"/>
    </location>
</feature>
<keyword evidence="3" id="KW-0406">Ion transport</keyword>
<feature type="compositionally biased region" description="Basic and acidic residues" evidence="10">
    <location>
        <begin position="352"/>
        <end position="364"/>
    </location>
</feature>
<evidence type="ECO:0000256" key="6">
    <source>
        <dbReference type="ARBA" id="ARBA00022989"/>
    </source>
</evidence>
<dbReference type="GO" id="GO:0003676">
    <property type="term" value="F:nucleic acid binding"/>
    <property type="evidence" value="ECO:0007669"/>
    <property type="project" value="InterPro"/>
</dbReference>
<dbReference type="Pfam" id="PF00098">
    <property type="entry name" value="zf-CCHC"/>
    <property type="match status" value="1"/>
</dbReference>
<evidence type="ECO:0000313" key="13">
    <source>
        <dbReference type="EMBL" id="GFZ06602.1"/>
    </source>
</evidence>
<keyword evidence="5 11" id="KW-0812">Transmembrane</keyword>
<dbReference type="GO" id="GO:0005384">
    <property type="term" value="F:manganese ion transmembrane transporter activity"/>
    <property type="evidence" value="ECO:0007669"/>
    <property type="project" value="InterPro"/>
</dbReference>
<evidence type="ECO:0000313" key="14">
    <source>
        <dbReference type="Proteomes" id="UP000585474"/>
    </source>
</evidence>
<keyword evidence="14" id="KW-1185">Reference proteome</keyword>
<dbReference type="PANTHER" id="PTHR35046:SF18">
    <property type="entry name" value="RNA-DIRECTED DNA POLYMERASE"/>
    <property type="match status" value="1"/>
</dbReference>
<dbReference type="GO" id="GO:0006826">
    <property type="term" value="P:iron ion transport"/>
    <property type="evidence" value="ECO:0007669"/>
    <property type="project" value="UniProtKB-KW"/>
</dbReference>
<reference evidence="13 14" key="1">
    <citation type="submission" date="2019-07" db="EMBL/GenBank/DDBJ databases">
        <title>De Novo Assembly of kiwifruit Actinidia rufa.</title>
        <authorList>
            <person name="Sugita-Konishi S."/>
            <person name="Sato K."/>
            <person name="Mori E."/>
            <person name="Abe Y."/>
            <person name="Kisaki G."/>
            <person name="Hamano K."/>
            <person name="Suezawa K."/>
            <person name="Otani M."/>
            <person name="Fukuda T."/>
            <person name="Manabe T."/>
            <person name="Gomi K."/>
            <person name="Tabuchi M."/>
            <person name="Akimitsu K."/>
            <person name="Kataoka I."/>
        </authorList>
    </citation>
    <scope>NUCLEOTIDE SEQUENCE [LARGE SCALE GENOMIC DNA]</scope>
    <source>
        <strain evidence="14">cv. Fuchu</strain>
    </source>
</reference>
<feature type="compositionally biased region" description="Gly residues" evidence="10">
    <location>
        <begin position="96"/>
        <end position="112"/>
    </location>
</feature>
<dbReference type="OrthoDB" id="1934635at2759"/>
<feature type="transmembrane region" description="Helical" evidence="11">
    <location>
        <begin position="539"/>
        <end position="562"/>
    </location>
</feature>
<dbReference type="AlphaFoldDB" id="A0A7J0G7A9"/>
<dbReference type="InterPro" id="IPR036875">
    <property type="entry name" value="Znf_CCHC_sf"/>
</dbReference>
<feature type="compositionally biased region" description="Acidic residues" evidence="10">
    <location>
        <begin position="381"/>
        <end position="394"/>
    </location>
</feature>
<feature type="transmembrane region" description="Helical" evidence="11">
    <location>
        <begin position="574"/>
        <end position="596"/>
    </location>
</feature>
<evidence type="ECO:0000256" key="4">
    <source>
        <dbReference type="ARBA" id="ARBA00022554"/>
    </source>
</evidence>
<keyword evidence="3" id="KW-0408">Iron</keyword>